<dbReference type="STRING" id="1884261.A0A5C3QW44"/>
<keyword evidence="3 7" id="KW-1133">Transmembrane helix</keyword>
<proteinExistence type="inferred from homology"/>
<accession>A0A5C3QW44</accession>
<keyword evidence="4 7" id="KW-0472">Membrane</keyword>
<feature type="region of interest" description="Disordered" evidence="6">
    <location>
        <begin position="258"/>
        <end position="297"/>
    </location>
</feature>
<dbReference type="InterPro" id="IPR051361">
    <property type="entry name" value="ThrE/Ser_Exporter"/>
</dbReference>
<dbReference type="Proteomes" id="UP000305067">
    <property type="component" value="Unassembled WGS sequence"/>
</dbReference>
<feature type="compositionally biased region" description="Polar residues" evidence="6">
    <location>
        <begin position="421"/>
        <end position="434"/>
    </location>
</feature>
<feature type="transmembrane region" description="Helical" evidence="7">
    <location>
        <begin position="832"/>
        <end position="849"/>
    </location>
</feature>
<evidence type="ECO:0008006" key="12">
    <source>
        <dbReference type="Google" id="ProtNLM"/>
    </source>
</evidence>
<feature type="compositionally biased region" description="Polar residues" evidence="6">
    <location>
        <begin position="443"/>
        <end position="462"/>
    </location>
</feature>
<feature type="transmembrane region" description="Helical" evidence="7">
    <location>
        <begin position="686"/>
        <end position="710"/>
    </location>
</feature>
<dbReference type="InterPro" id="IPR010619">
    <property type="entry name" value="ThrE-like_N"/>
</dbReference>
<gene>
    <name evidence="10" type="ORF">BDV98DRAFT_580778</name>
</gene>
<feature type="transmembrane region" description="Helical" evidence="7">
    <location>
        <begin position="610"/>
        <end position="631"/>
    </location>
</feature>
<feature type="transmembrane region" description="Helical" evidence="7">
    <location>
        <begin position="661"/>
        <end position="680"/>
    </location>
</feature>
<feature type="transmembrane region" description="Helical" evidence="7">
    <location>
        <begin position="637"/>
        <end position="654"/>
    </location>
</feature>
<evidence type="ECO:0000256" key="5">
    <source>
        <dbReference type="ARBA" id="ARBA00034125"/>
    </source>
</evidence>
<feature type="compositionally biased region" description="Basic and acidic residues" evidence="6">
    <location>
        <begin position="30"/>
        <end position="80"/>
    </location>
</feature>
<dbReference type="Pfam" id="PF06738">
    <property type="entry name" value="ThrE"/>
    <property type="match status" value="1"/>
</dbReference>
<evidence type="ECO:0000256" key="2">
    <source>
        <dbReference type="ARBA" id="ARBA00022692"/>
    </source>
</evidence>
<reference evidence="10 11" key="1">
    <citation type="journal article" date="2019" name="Nat. Ecol. Evol.">
        <title>Megaphylogeny resolves global patterns of mushroom evolution.</title>
        <authorList>
            <person name="Varga T."/>
            <person name="Krizsan K."/>
            <person name="Foldi C."/>
            <person name="Dima B."/>
            <person name="Sanchez-Garcia M."/>
            <person name="Sanchez-Ramirez S."/>
            <person name="Szollosi G.J."/>
            <person name="Szarkandi J.G."/>
            <person name="Papp V."/>
            <person name="Albert L."/>
            <person name="Andreopoulos W."/>
            <person name="Angelini C."/>
            <person name="Antonin V."/>
            <person name="Barry K.W."/>
            <person name="Bougher N.L."/>
            <person name="Buchanan P."/>
            <person name="Buyck B."/>
            <person name="Bense V."/>
            <person name="Catcheside P."/>
            <person name="Chovatia M."/>
            <person name="Cooper J."/>
            <person name="Damon W."/>
            <person name="Desjardin D."/>
            <person name="Finy P."/>
            <person name="Geml J."/>
            <person name="Haridas S."/>
            <person name="Hughes K."/>
            <person name="Justo A."/>
            <person name="Karasinski D."/>
            <person name="Kautmanova I."/>
            <person name="Kiss B."/>
            <person name="Kocsube S."/>
            <person name="Kotiranta H."/>
            <person name="LaButti K.M."/>
            <person name="Lechner B.E."/>
            <person name="Liimatainen K."/>
            <person name="Lipzen A."/>
            <person name="Lukacs Z."/>
            <person name="Mihaltcheva S."/>
            <person name="Morgado L.N."/>
            <person name="Niskanen T."/>
            <person name="Noordeloos M.E."/>
            <person name="Ohm R.A."/>
            <person name="Ortiz-Santana B."/>
            <person name="Ovrebo C."/>
            <person name="Racz N."/>
            <person name="Riley R."/>
            <person name="Savchenko A."/>
            <person name="Shiryaev A."/>
            <person name="Soop K."/>
            <person name="Spirin V."/>
            <person name="Szebenyi C."/>
            <person name="Tomsovsky M."/>
            <person name="Tulloss R.E."/>
            <person name="Uehling J."/>
            <person name="Grigoriev I.V."/>
            <person name="Vagvolgyi C."/>
            <person name="Papp T."/>
            <person name="Martin F.M."/>
            <person name="Miettinen O."/>
            <person name="Hibbett D.S."/>
            <person name="Nagy L.G."/>
        </authorList>
    </citation>
    <scope>NUCLEOTIDE SEQUENCE [LARGE SCALE GENOMIC DNA]</scope>
    <source>
        <strain evidence="10 11">CBS 309.79</strain>
    </source>
</reference>
<feature type="region of interest" description="Disordered" evidence="6">
    <location>
        <begin position="386"/>
        <end position="478"/>
    </location>
</feature>
<dbReference type="GO" id="GO:0022857">
    <property type="term" value="F:transmembrane transporter activity"/>
    <property type="evidence" value="ECO:0007669"/>
    <property type="project" value="InterPro"/>
</dbReference>
<dbReference type="InterPro" id="IPR024528">
    <property type="entry name" value="ThrE_2"/>
</dbReference>
<evidence type="ECO:0000256" key="3">
    <source>
        <dbReference type="ARBA" id="ARBA00022989"/>
    </source>
</evidence>
<keyword evidence="11" id="KW-1185">Reference proteome</keyword>
<comment type="subcellular location">
    <subcellularLocation>
        <location evidence="1">Membrane</location>
        <topology evidence="1">Multi-pass membrane protein</topology>
    </subcellularLocation>
</comment>
<name>A0A5C3QW44_9AGAR</name>
<dbReference type="AlphaFoldDB" id="A0A5C3QW44"/>
<feature type="transmembrane region" description="Helical" evidence="7">
    <location>
        <begin position="899"/>
        <end position="918"/>
    </location>
</feature>
<feature type="domain" description="Threonine/serine exporter-like N-terminal" evidence="8">
    <location>
        <begin position="503"/>
        <end position="741"/>
    </location>
</feature>
<dbReference type="PANTHER" id="PTHR31082:SF4">
    <property type="entry name" value="PHEROMONE-REGULATED MEMBRANE PROTEIN 10"/>
    <property type="match status" value="1"/>
</dbReference>
<dbReference type="OrthoDB" id="413008at2759"/>
<dbReference type="EMBL" id="ML178818">
    <property type="protein sequence ID" value="TFL04741.1"/>
    <property type="molecule type" value="Genomic_DNA"/>
</dbReference>
<feature type="region of interest" description="Disordered" evidence="6">
    <location>
        <begin position="1"/>
        <end position="243"/>
    </location>
</feature>
<feature type="transmembrane region" description="Helical" evidence="7">
    <location>
        <begin position="722"/>
        <end position="743"/>
    </location>
</feature>
<sequence>MSREDDRPAGGTARHQRDKSGSRRVQWLDNIRRPSLRGDQDSRERQEERKARSESSQFHESEEHQESFRPHHSLDERGHDPQAFNSLTRALERHKSASPELDGANRAQHSPSRRESRGAHFDSNQDSSHLEDKGLSADTSASDTGGVPTENTTPASPVHVPGHFIDSHETAGLPGTDDLERYASKQAAQVVRAHTARKGRKGGFGLRKNKRSSSRNSGTYSDSDVEKYANSSQSANPSLPAGGGILSALLTLYNDSGATQSAASTPGTSTAPSRDTRKSTSPGIEPRKHRETASWDSLGSALGLHTPVAPLPAARANKEPSLLSRRAQAPLSLLGLNNRPPQTRSSGGVLGPLIASTGNIAGAAAPHSSRIAPNVKRPGYHLSKYSLEEVPTSKRRPPQVPSYSAPTTPGVHEDGSPASPTPTTAEGSPRSGTYTPKKKLTGYASSIMSGLRSGRSSPNQTPLYERNEYFSADDEKAERRKRRRKKAEVYITRHVAQIIQRQEFILKMTRAFMMFGAPSHRLQAQIQATASVLDITLSCMYLPDVVLISFEDPATGTSQLKFMRQASTLDLSKVEDAYKIYSQVIHDQLSVSEASILMDDLMRKKEVYNWWQLMIIGGFCSAAICTVSFNGSFLDCVVVFPLGAILVGIQLLSVKHALYSNVFEITVAMLFSFCSAAIASSSLFCYSALASSSIVLILPGFFVTIGALEIVSRNIVPGVVRLGYAVVYSLFLGFGLALGATAYEAMTGIQIIGTDDTSCNISHPAGAPWYQVKPSQWWWFLTVPAFPLFLSMRNFAKWNRKEIILMVLIGCIGRVSNYYTSTKFPNQSDVTAAVGAFAVGFVANLYTKFFGGSPFVIMVAGILFQVPSGLGNGGLLTFVSQQTRGEAEAYNSGFRTAMQLVSVAIGLTVGLGISLVVVHPVQSRKRAAGVFSL</sequence>
<evidence type="ECO:0000313" key="10">
    <source>
        <dbReference type="EMBL" id="TFL04741.1"/>
    </source>
</evidence>
<dbReference type="PANTHER" id="PTHR31082">
    <property type="entry name" value="PHEROMONE-REGULATED MEMBRANE PROTEIN 10"/>
    <property type="match status" value="1"/>
</dbReference>
<evidence type="ECO:0000259" key="9">
    <source>
        <dbReference type="Pfam" id="PF12821"/>
    </source>
</evidence>
<comment type="similarity">
    <text evidence="5">Belongs to the ThrE exporter (TC 2.A.79) family.</text>
</comment>
<keyword evidence="2 7" id="KW-0812">Transmembrane</keyword>
<evidence type="ECO:0000256" key="1">
    <source>
        <dbReference type="ARBA" id="ARBA00004141"/>
    </source>
</evidence>
<protein>
    <recommendedName>
        <fullName evidence="12">DUF1212-domain-containing protein</fullName>
    </recommendedName>
</protein>
<feature type="compositionally biased region" description="Polar residues" evidence="6">
    <location>
        <begin position="258"/>
        <end position="273"/>
    </location>
</feature>
<organism evidence="10 11">
    <name type="scientific">Pterulicium gracile</name>
    <dbReference type="NCBI Taxonomy" id="1884261"/>
    <lineage>
        <taxon>Eukaryota</taxon>
        <taxon>Fungi</taxon>
        <taxon>Dikarya</taxon>
        <taxon>Basidiomycota</taxon>
        <taxon>Agaricomycotina</taxon>
        <taxon>Agaricomycetes</taxon>
        <taxon>Agaricomycetidae</taxon>
        <taxon>Agaricales</taxon>
        <taxon>Pleurotineae</taxon>
        <taxon>Pterulaceae</taxon>
        <taxon>Pterulicium</taxon>
    </lineage>
</organism>
<feature type="compositionally biased region" description="Basic residues" evidence="6">
    <location>
        <begin position="194"/>
        <end position="213"/>
    </location>
</feature>
<feature type="transmembrane region" description="Helical" evidence="7">
    <location>
        <begin position="856"/>
        <end position="879"/>
    </location>
</feature>
<evidence type="ECO:0000259" key="8">
    <source>
        <dbReference type="Pfam" id="PF06738"/>
    </source>
</evidence>
<evidence type="ECO:0000256" key="6">
    <source>
        <dbReference type="SAM" id="MobiDB-lite"/>
    </source>
</evidence>
<evidence type="ECO:0000313" key="11">
    <source>
        <dbReference type="Proteomes" id="UP000305067"/>
    </source>
</evidence>
<dbReference type="Pfam" id="PF12821">
    <property type="entry name" value="ThrE_2"/>
    <property type="match status" value="1"/>
</dbReference>
<feature type="domain" description="Threonine/Serine exporter ThrE" evidence="9">
    <location>
        <begin position="798"/>
        <end position="911"/>
    </location>
</feature>
<feature type="compositionally biased region" description="Basic and acidic residues" evidence="6">
    <location>
        <begin position="465"/>
        <end position="478"/>
    </location>
</feature>
<evidence type="ECO:0000256" key="4">
    <source>
        <dbReference type="ARBA" id="ARBA00023136"/>
    </source>
</evidence>
<evidence type="ECO:0000256" key="7">
    <source>
        <dbReference type="SAM" id="Phobius"/>
    </source>
</evidence>
<feature type="compositionally biased region" description="Polar residues" evidence="6">
    <location>
        <begin position="137"/>
        <end position="155"/>
    </location>
</feature>
<feature type="transmembrane region" description="Helical" evidence="7">
    <location>
        <begin position="803"/>
        <end position="820"/>
    </location>
</feature>
<dbReference type="GO" id="GO:0016020">
    <property type="term" value="C:membrane"/>
    <property type="evidence" value="ECO:0007669"/>
    <property type="project" value="UniProtKB-SubCell"/>
</dbReference>